<sequence>MSFEKSRSSSMRFGGFSQNLTLACPHFWDTVIVVIGVKPYTHPRTEYRSGRCSANVGTPGFAVWARGSRVVWGRCVAAEEVPQGLVVVIRRALAGGSGSHLGPGLPPPRAQAPPPRKQLLVLATPPFPVPMEPDGRPSHQVPRLSHKASREGRPRSRCCTFCRQWLRPEKCTKEQILELLVLERFLIVLPREIQIWVRQQHPESGEEAVALVEDLQKAPGRQGLQAVVKSSQPEPEEQLNCSPKVELQIFHKSALPDPRALHISSEKSSGHQGTTSSSQELVTFGEVAMYISLEAQRQQEPGQKNHLEVTWQDSANGLSLEPPVPQHDGVTKLQKREQLQHGHLWDFKETQNTPCAGEKWVEASISATRSALEFHTWTGLH</sequence>
<comment type="subcellular location">
    <subcellularLocation>
        <location evidence="5">Nucleus</location>
    </subcellularLocation>
</comment>
<evidence type="ECO:0000259" key="7">
    <source>
        <dbReference type="PROSITE" id="PS50804"/>
    </source>
</evidence>
<dbReference type="PROSITE" id="PS50804">
    <property type="entry name" value="SCAN_BOX"/>
    <property type="match status" value="1"/>
</dbReference>
<evidence type="ECO:0000256" key="4">
    <source>
        <dbReference type="ARBA" id="ARBA00023242"/>
    </source>
</evidence>
<dbReference type="InterPro" id="IPR038269">
    <property type="entry name" value="SCAN_sf"/>
</dbReference>
<evidence type="ECO:0000256" key="3">
    <source>
        <dbReference type="ARBA" id="ARBA00023163"/>
    </source>
</evidence>
<dbReference type="SUPFAM" id="SSF109640">
    <property type="entry name" value="KRAB domain (Kruppel-associated box)"/>
    <property type="match status" value="1"/>
</dbReference>
<dbReference type="PROSITE" id="PS51257">
    <property type="entry name" value="PROKAR_LIPOPROTEIN"/>
    <property type="match status" value="1"/>
</dbReference>
<keyword evidence="2" id="KW-0238">DNA-binding</keyword>
<dbReference type="PANTHER" id="PTHR45935:SF26">
    <property type="entry name" value="SCAN DOMAIN-CONTAINING PROTEIN SCAND2P-RELATED"/>
    <property type="match status" value="1"/>
</dbReference>
<name>A0A3Q0E435_CARSF</name>
<dbReference type="SUPFAM" id="SSF47353">
    <property type="entry name" value="Retrovirus capsid dimerization domain-like"/>
    <property type="match status" value="1"/>
</dbReference>
<keyword evidence="1" id="KW-0805">Transcription regulation</keyword>
<keyword evidence="3" id="KW-0804">Transcription</keyword>
<dbReference type="InterPro" id="IPR001909">
    <property type="entry name" value="KRAB"/>
</dbReference>
<dbReference type="RefSeq" id="XP_021568788.1">
    <property type="nucleotide sequence ID" value="XM_021713113.1"/>
</dbReference>
<dbReference type="Pfam" id="PF02023">
    <property type="entry name" value="SCAN"/>
    <property type="match status" value="1"/>
</dbReference>
<evidence type="ECO:0000313" key="8">
    <source>
        <dbReference type="Proteomes" id="UP000189704"/>
    </source>
</evidence>
<gene>
    <name evidence="9" type="primary">LOC103261947</name>
</gene>
<dbReference type="GO" id="GO:0006355">
    <property type="term" value="P:regulation of DNA-templated transcription"/>
    <property type="evidence" value="ECO:0007669"/>
    <property type="project" value="InterPro"/>
</dbReference>
<dbReference type="SMART" id="SM00431">
    <property type="entry name" value="SCAN"/>
    <property type="match status" value="1"/>
</dbReference>
<dbReference type="Proteomes" id="UP000189704">
    <property type="component" value="Unplaced"/>
</dbReference>
<dbReference type="InterPro" id="IPR036051">
    <property type="entry name" value="KRAB_dom_sf"/>
</dbReference>
<feature type="domain" description="SCAN box" evidence="7">
    <location>
        <begin position="156"/>
        <end position="217"/>
    </location>
</feature>
<evidence type="ECO:0000256" key="6">
    <source>
        <dbReference type="SAM" id="MobiDB-lite"/>
    </source>
</evidence>
<dbReference type="AlphaFoldDB" id="A0A3Q0E435"/>
<dbReference type="CDD" id="cd07936">
    <property type="entry name" value="SCAN"/>
    <property type="match status" value="1"/>
</dbReference>
<dbReference type="SMART" id="SM00349">
    <property type="entry name" value="KRAB"/>
    <property type="match status" value="1"/>
</dbReference>
<protein>
    <submittedName>
        <fullName evidence="9">Zinc finger protein 263-like</fullName>
    </submittedName>
</protein>
<dbReference type="GO" id="GO:0005634">
    <property type="term" value="C:nucleus"/>
    <property type="evidence" value="ECO:0007669"/>
    <property type="project" value="UniProtKB-SubCell"/>
</dbReference>
<dbReference type="InterPro" id="IPR050916">
    <property type="entry name" value="SCAN-C2H2_zinc_finger"/>
</dbReference>
<dbReference type="Gene3D" id="1.10.4020.10">
    <property type="entry name" value="DNA breaking-rejoining enzymes"/>
    <property type="match status" value="1"/>
</dbReference>
<keyword evidence="8" id="KW-1185">Reference proteome</keyword>
<dbReference type="PANTHER" id="PTHR45935">
    <property type="entry name" value="PROTEIN ZBED8-RELATED"/>
    <property type="match status" value="1"/>
</dbReference>
<dbReference type="InterPro" id="IPR003309">
    <property type="entry name" value="SCAN_dom"/>
</dbReference>
<dbReference type="GeneID" id="103261947"/>
<accession>A0A3Q0E435</accession>
<proteinExistence type="predicted"/>
<evidence type="ECO:0000256" key="5">
    <source>
        <dbReference type="PROSITE-ProRule" id="PRU00187"/>
    </source>
</evidence>
<dbReference type="OrthoDB" id="9909279at2759"/>
<feature type="region of interest" description="Disordered" evidence="6">
    <location>
        <begin position="127"/>
        <end position="149"/>
    </location>
</feature>
<keyword evidence="4 5" id="KW-0539">Nucleus</keyword>
<reference evidence="9" key="1">
    <citation type="submission" date="2025-08" db="UniProtKB">
        <authorList>
            <consortium name="RefSeq"/>
        </authorList>
    </citation>
    <scope>IDENTIFICATION</scope>
</reference>
<evidence type="ECO:0000313" key="9">
    <source>
        <dbReference type="RefSeq" id="XP_021568788.1"/>
    </source>
</evidence>
<evidence type="ECO:0000256" key="2">
    <source>
        <dbReference type="ARBA" id="ARBA00023125"/>
    </source>
</evidence>
<dbReference type="KEGG" id="csyr:103261947"/>
<organism evidence="8 9">
    <name type="scientific">Carlito syrichta</name>
    <name type="common">Philippine tarsier</name>
    <name type="synonym">Tarsius syrichta</name>
    <dbReference type="NCBI Taxonomy" id="1868482"/>
    <lineage>
        <taxon>Eukaryota</taxon>
        <taxon>Metazoa</taxon>
        <taxon>Chordata</taxon>
        <taxon>Craniata</taxon>
        <taxon>Vertebrata</taxon>
        <taxon>Euteleostomi</taxon>
        <taxon>Mammalia</taxon>
        <taxon>Eutheria</taxon>
        <taxon>Euarchontoglires</taxon>
        <taxon>Primates</taxon>
        <taxon>Haplorrhini</taxon>
        <taxon>Tarsiiformes</taxon>
        <taxon>Tarsiidae</taxon>
        <taxon>Carlito</taxon>
    </lineage>
</organism>
<evidence type="ECO:0000256" key="1">
    <source>
        <dbReference type="ARBA" id="ARBA00023015"/>
    </source>
</evidence>
<dbReference type="GO" id="GO:0003677">
    <property type="term" value="F:DNA binding"/>
    <property type="evidence" value="ECO:0007669"/>
    <property type="project" value="UniProtKB-KW"/>
</dbReference>